<dbReference type="AlphaFoldDB" id="A0A2H0BVM4"/>
<protein>
    <recommendedName>
        <fullName evidence="3">CopG-like ribbon-helix-helix domain-containing protein</fullName>
    </recommendedName>
</protein>
<reference evidence="1 2" key="1">
    <citation type="submission" date="2017-09" db="EMBL/GenBank/DDBJ databases">
        <title>Depth-based differentiation of microbial function through sediment-hosted aquifers and enrichment of novel symbionts in the deep terrestrial subsurface.</title>
        <authorList>
            <person name="Probst A.J."/>
            <person name="Ladd B."/>
            <person name="Jarett J.K."/>
            <person name="Geller-Mcgrath D.E."/>
            <person name="Sieber C.M."/>
            <person name="Emerson J.B."/>
            <person name="Anantharaman K."/>
            <person name="Thomas B.C."/>
            <person name="Malmstrom R."/>
            <person name="Stieglmeier M."/>
            <person name="Klingl A."/>
            <person name="Woyke T."/>
            <person name="Ryan C.M."/>
            <person name="Banfield J.F."/>
        </authorList>
    </citation>
    <scope>NUCLEOTIDE SEQUENCE [LARGE SCALE GENOMIC DNA]</scope>
    <source>
        <strain evidence="1">CG22_combo_CG10-13_8_21_14_all_38_20</strain>
    </source>
</reference>
<gene>
    <name evidence="1" type="ORF">COW99_02830</name>
</gene>
<dbReference type="EMBL" id="PCTA01000019">
    <property type="protein sequence ID" value="PIP61681.1"/>
    <property type="molecule type" value="Genomic_DNA"/>
</dbReference>
<name>A0A2H0BVM4_9BACT</name>
<dbReference type="GO" id="GO:0006355">
    <property type="term" value="P:regulation of DNA-templated transcription"/>
    <property type="evidence" value="ECO:0007669"/>
    <property type="project" value="InterPro"/>
</dbReference>
<evidence type="ECO:0008006" key="3">
    <source>
        <dbReference type="Google" id="ProtNLM"/>
    </source>
</evidence>
<evidence type="ECO:0000313" key="1">
    <source>
        <dbReference type="EMBL" id="PIP61681.1"/>
    </source>
</evidence>
<dbReference type="Gene3D" id="1.10.1220.10">
    <property type="entry name" value="Met repressor-like"/>
    <property type="match status" value="1"/>
</dbReference>
<comment type="caution">
    <text evidence="1">The sequence shown here is derived from an EMBL/GenBank/DDBJ whole genome shotgun (WGS) entry which is preliminary data.</text>
</comment>
<dbReference type="InterPro" id="IPR013321">
    <property type="entry name" value="Arc_rbn_hlx_hlx"/>
</dbReference>
<sequence>MSNQNLTERRVQVNFPEELYQFIRKESFKQGSSISGVIRGVIKVHFGIKDSTSSQKNIDWGKFITKHVGAISGAANDSTTHDKWAHKTAIMHKNNLQ</sequence>
<evidence type="ECO:0000313" key="2">
    <source>
        <dbReference type="Proteomes" id="UP000231246"/>
    </source>
</evidence>
<organism evidence="1 2">
    <name type="scientific">Candidatus Roizmanbacteria bacterium CG22_combo_CG10-13_8_21_14_all_38_20</name>
    <dbReference type="NCBI Taxonomy" id="1974862"/>
    <lineage>
        <taxon>Bacteria</taxon>
        <taxon>Candidatus Roizmaniibacteriota</taxon>
    </lineage>
</organism>
<proteinExistence type="predicted"/>
<accession>A0A2H0BVM4</accession>
<dbReference type="Proteomes" id="UP000231246">
    <property type="component" value="Unassembled WGS sequence"/>
</dbReference>